<reference evidence="2 3" key="1">
    <citation type="submission" date="2012-06" db="EMBL/GenBank/DDBJ databases">
        <title>Draft Genome Sequence of Lactobacillus pasteurii CRBIP 24.76T.</title>
        <authorList>
            <person name="Cousin S."/>
            <person name="Bouchier C."/>
            <person name="Loux V."/>
            <person name="Ma L."/>
            <person name="Creno S."/>
            <person name="Bizet C."/>
            <person name="Clermont D."/>
        </authorList>
    </citation>
    <scope>NUCLEOTIDE SEQUENCE [LARGE SCALE GENOMIC DNA]</scope>
    <source>
        <strain evidence="3">CRBIP 24.76T</strain>
    </source>
</reference>
<dbReference type="Proteomes" id="UP000009311">
    <property type="component" value="Unassembled WGS sequence"/>
</dbReference>
<feature type="binding site" evidence="1">
    <location>
        <position position="58"/>
    </location>
    <ligand>
        <name>substrate</name>
    </ligand>
</feature>
<dbReference type="AlphaFoldDB" id="I7IY94"/>
<name>I7IY94_9LACO</name>
<dbReference type="GO" id="GO:0016791">
    <property type="term" value="F:phosphatase activity"/>
    <property type="evidence" value="ECO:0007669"/>
    <property type="project" value="TreeGrafter"/>
</dbReference>
<dbReference type="PATRIC" id="fig|1423790.3.peg.1345"/>
<evidence type="ECO:0000313" key="3">
    <source>
        <dbReference type="Proteomes" id="UP000009311"/>
    </source>
</evidence>
<organism evidence="2 3">
    <name type="scientific">Lactobacillus pasteurii DSM 23907 = CRBIP 24.76</name>
    <dbReference type="NCBI Taxonomy" id="1423790"/>
    <lineage>
        <taxon>Bacteria</taxon>
        <taxon>Bacillati</taxon>
        <taxon>Bacillota</taxon>
        <taxon>Bacilli</taxon>
        <taxon>Lactobacillales</taxon>
        <taxon>Lactobacillaceae</taxon>
        <taxon>Lactobacillus</taxon>
    </lineage>
</organism>
<dbReference type="Pfam" id="PF00300">
    <property type="entry name" value="His_Phos_1"/>
    <property type="match status" value="1"/>
</dbReference>
<sequence>MELTFIRHGQTGLNKENRIQGSATNYPLDEEGRSQAQAAAANFDPSQYDVVFVSPLARAQETAKIFTKGQKELITDERIKEFDFGSWDAQLISELRANYPDAFDEWGKVTDKYLTYATDAESQVHLGQRCQEFIDELRQKYPDGKVLVVAHGTLIRMMAACLVEAGKMSNFQTMDNCGLAKFEVKKNTSRMLYYNRVLA</sequence>
<gene>
    <name evidence="2" type="ORF">BN53_09090</name>
</gene>
<dbReference type="InterPro" id="IPR029033">
    <property type="entry name" value="His_PPase_superfam"/>
</dbReference>
<dbReference type="OrthoDB" id="9782128at2"/>
<dbReference type="RefSeq" id="WP_009558906.1">
    <property type="nucleotide sequence ID" value="NZ_AYZN01000004.1"/>
</dbReference>
<dbReference type="InterPro" id="IPR050275">
    <property type="entry name" value="PGM_Phosphatase"/>
</dbReference>
<keyword evidence="3" id="KW-1185">Reference proteome</keyword>
<dbReference type="Gene3D" id="3.40.50.1240">
    <property type="entry name" value="Phosphoglycerate mutase-like"/>
    <property type="match status" value="1"/>
</dbReference>
<protein>
    <submittedName>
        <fullName evidence="2">Phosphoglycerate mutase</fullName>
    </submittedName>
</protein>
<comment type="caution">
    <text evidence="2">The sequence shown here is derived from an EMBL/GenBank/DDBJ whole genome shotgun (WGS) entry which is preliminary data.</text>
</comment>
<dbReference type="STRING" id="1423790.BN53_09090"/>
<dbReference type="SUPFAM" id="SSF53254">
    <property type="entry name" value="Phosphoglycerate mutase-like"/>
    <property type="match status" value="1"/>
</dbReference>
<dbReference type="CDD" id="cd07067">
    <property type="entry name" value="HP_PGM_like"/>
    <property type="match status" value="1"/>
</dbReference>
<evidence type="ECO:0000313" key="2">
    <source>
        <dbReference type="EMBL" id="CCI84357.1"/>
    </source>
</evidence>
<proteinExistence type="predicted"/>
<dbReference type="SMART" id="SM00855">
    <property type="entry name" value="PGAM"/>
    <property type="match status" value="1"/>
</dbReference>
<evidence type="ECO:0000256" key="1">
    <source>
        <dbReference type="PIRSR" id="PIRSR613078-2"/>
    </source>
</evidence>
<dbReference type="EMBL" id="CAKD01000001">
    <property type="protein sequence ID" value="CCI84357.1"/>
    <property type="molecule type" value="Genomic_DNA"/>
</dbReference>
<dbReference type="InterPro" id="IPR013078">
    <property type="entry name" value="His_Pase_superF_clade-1"/>
</dbReference>
<dbReference type="PANTHER" id="PTHR48100">
    <property type="entry name" value="BROAD-SPECIFICITY PHOSPHATASE YOR283W-RELATED"/>
    <property type="match status" value="1"/>
</dbReference>
<dbReference type="eggNOG" id="COG0406">
    <property type="taxonomic scope" value="Bacteria"/>
</dbReference>
<accession>I7IY94</accession>
<feature type="binding site" evidence="1">
    <location>
        <begin position="7"/>
        <end position="14"/>
    </location>
    <ligand>
        <name>substrate</name>
    </ligand>
</feature>